<protein>
    <submittedName>
        <fullName evidence="3">Rep</fullName>
    </submittedName>
</protein>
<feature type="domain" description="Helicase superfamily 3 single-stranded DNA/RNA virus" evidence="2">
    <location>
        <begin position="175"/>
        <end position="244"/>
    </location>
</feature>
<dbReference type="GO" id="GO:0003724">
    <property type="term" value="F:RNA helicase activity"/>
    <property type="evidence" value="ECO:0007669"/>
    <property type="project" value="InterPro"/>
</dbReference>
<dbReference type="Gene3D" id="3.40.1310.20">
    <property type="match status" value="1"/>
</dbReference>
<dbReference type="InterPro" id="IPR000605">
    <property type="entry name" value="Helicase_SF3_ssDNA/RNA_vir"/>
</dbReference>
<evidence type="ECO:0000259" key="2">
    <source>
        <dbReference type="Pfam" id="PF00910"/>
    </source>
</evidence>
<evidence type="ECO:0000256" key="1">
    <source>
        <dbReference type="SAM" id="MobiDB-lite"/>
    </source>
</evidence>
<evidence type="ECO:0000313" key="3">
    <source>
        <dbReference type="EMBL" id="AUM61644.1"/>
    </source>
</evidence>
<dbReference type="EMBL" id="KY487785">
    <property type="protein sequence ID" value="AUM61644.1"/>
    <property type="molecule type" value="Genomic_DNA"/>
</dbReference>
<evidence type="ECO:0000313" key="4">
    <source>
        <dbReference type="Proteomes" id="UP001516991"/>
    </source>
</evidence>
<sequence>MQDSSELSRRDQSSQGRPRQHSRHAQAKYWMLTIPQHCFVPYLPPGVVYIKGQLESGHLTGYLHWQLIAVYARKIRRRGVLGTFGPYNAEPTGSAAANDYVWKEDTRVEGTQFELGRLPFKRNCATDWDSTLSAARSGRFSDISAQVQICHWRNLCAIRAEYMPTPAIERTVAVYWGRTGTGKSRRAWEEAGLDAYPKIPSSKFWDGYRGQDHVVVDEFRGDISIGHLLRWCDRYPCLVDIKGSSVALQCRRLWFTSNLDPMMWYPNVDQDSYAALLRRFEIVHFE</sequence>
<reference evidence="3" key="1">
    <citation type="submission" date="2017-01" db="EMBL/GenBank/DDBJ databases">
        <title>High-throughput sequencing uncovers low homogeneity in the biogeography of single-stranded DNA viruses.</title>
        <authorList>
            <person name="Pearson V.M."/>
            <person name="Rokyta D.R."/>
        </authorList>
    </citation>
    <scope>NUCLEOTIDE SEQUENCE [LARGE SCALE GENOMIC DNA]</scope>
</reference>
<feature type="region of interest" description="Disordered" evidence="1">
    <location>
        <begin position="1"/>
        <end position="22"/>
    </location>
</feature>
<keyword evidence="4" id="KW-1185">Reference proteome</keyword>
<name>A0A2K9LW07_9VIRU</name>
<dbReference type="Proteomes" id="UP001516991">
    <property type="component" value="Segment"/>
</dbReference>
<dbReference type="SUPFAM" id="SSF52540">
    <property type="entry name" value="P-loop containing nucleoside triphosphate hydrolases"/>
    <property type="match status" value="1"/>
</dbReference>
<feature type="compositionally biased region" description="Basic and acidic residues" evidence="1">
    <location>
        <begin position="1"/>
        <end position="12"/>
    </location>
</feature>
<gene>
    <name evidence="3" type="primary">Rep</name>
</gene>
<proteinExistence type="predicted"/>
<dbReference type="InterPro" id="IPR027417">
    <property type="entry name" value="P-loop_NTPase"/>
</dbReference>
<dbReference type="GO" id="GO:0003723">
    <property type="term" value="F:RNA binding"/>
    <property type="evidence" value="ECO:0007669"/>
    <property type="project" value="InterPro"/>
</dbReference>
<dbReference type="Pfam" id="PF00910">
    <property type="entry name" value="RNA_helicase"/>
    <property type="match status" value="1"/>
</dbReference>
<accession>A0A2K9LW07</accession>
<organism evidence="3 4">
    <name type="scientific">uncultured virus</name>
    <dbReference type="NCBI Taxonomy" id="340016"/>
    <lineage>
        <taxon>Viruses</taxon>
        <taxon>environmental samples</taxon>
    </lineage>
</organism>